<dbReference type="AlphaFoldDB" id="A0A813JTX3"/>
<reference evidence="2" key="1">
    <citation type="submission" date="2021-02" db="EMBL/GenBank/DDBJ databases">
        <authorList>
            <person name="Dougan E. K."/>
            <person name="Rhodes N."/>
            <person name="Thang M."/>
            <person name="Chan C."/>
        </authorList>
    </citation>
    <scope>NUCLEOTIDE SEQUENCE</scope>
</reference>
<comment type="caution">
    <text evidence="2">The sequence shown here is derived from an EMBL/GenBank/DDBJ whole genome shotgun (WGS) entry which is preliminary data.</text>
</comment>
<dbReference type="PANTHER" id="PTHR15615:SF108">
    <property type="entry name" value="PROTEIN CNPPD1"/>
    <property type="match status" value="1"/>
</dbReference>
<dbReference type="Gene3D" id="1.10.472.10">
    <property type="entry name" value="Cyclin-like"/>
    <property type="match status" value="1"/>
</dbReference>
<feature type="region of interest" description="Disordered" evidence="1">
    <location>
        <begin position="343"/>
        <end position="376"/>
    </location>
</feature>
<feature type="region of interest" description="Disordered" evidence="1">
    <location>
        <begin position="279"/>
        <end position="329"/>
    </location>
</feature>
<sequence length="468" mass="49949">MDDDKDLIGCITQSASLFGREADVIAEVTATLTQLASLPSYAYGDHGPAMACFDSNDVPAISIRDYVRRLNMYMDCSIECYVLAVGYIERVRWLRPDLKISKVNIHTLTLTSLVIAAKFQDDSFRSNEYYARVGGVSAKALYNLEVQFLKLMRWQSNITPEDFERCCTLIFSDSRLDQLCDGGLFRDHEPPKTFASPKRNFCASSVPKSASSASLARSASSLSPDGQSASAEQADKLAHNSSSNLSPSEEVAKVASDEVVDSGISSSCLVDKDQACCTHSPTSSSRTASHTTAAVDHSFEGSTGSSTAFSKTTAPTAEEGRAPSSALASPAASHLSYSSACVGTPRVSPNARAPEEAPEGSIGTPEGSPETGRTTEPQLWVSSRQENLKPQELPRGLPVFTQATSPSKQCRKPRWARSPGAPAPWLGALVAGWLAGSCASGVLGSFREPRQLVTGPTARLNRSGQGVF</sequence>
<dbReference type="GO" id="GO:0019901">
    <property type="term" value="F:protein kinase binding"/>
    <property type="evidence" value="ECO:0007669"/>
    <property type="project" value="InterPro"/>
</dbReference>
<proteinExistence type="predicted"/>
<dbReference type="Proteomes" id="UP000626109">
    <property type="component" value="Unassembled WGS sequence"/>
</dbReference>
<feature type="region of interest" description="Disordered" evidence="1">
    <location>
        <begin position="398"/>
        <end position="418"/>
    </location>
</feature>
<dbReference type="SUPFAM" id="SSF47954">
    <property type="entry name" value="Cyclin-like"/>
    <property type="match status" value="1"/>
</dbReference>
<evidence type="ECO:0008006" key="4">
    <source>
        <dbReference type="Google" id="ProtNLM"/>
    </source>
</evidence>
<dbReference type="InterPro" id="IPR013922">
    <property type="entry name" value="Cyclin_PHO80-like"/>
</dbReference>
<feature type="region of interest" description="Disordered" evidence="1">
    <location>
        <begin position="216"/>
        <end position="257"/>
    </location>
</feature>
<feature type="compositionally biased region" description="Polar residues" evidence="1">
    <location>
        <begin position="300"/>
        <end position="315"/>
    </location>
</feature>
<dbReference type="PANTHER" id="PTHR15615">
    <property type="match status" value="1"/>
</dbReference>
<evidence type="ECO:0000256" key="1">
    <source>
        <dbReference type="SAM" id="MobiDB-lite"/>
    </source>
</evidence>
<accession>A0A813JTX3</accession>
<dbReference type="InterPro" id="IPR036915">
    <property type="entry name" value="Cyclin-like_sf"/>
</dbReference>
<dbReference type="Pfam" id="PF08613">
    <property type="entry name" value="Cyclin"/>
    <property type="match status" value="1"/>
</dbReference>
<name>A0A813JTX3_POLGL</name>
<evidence type="ECO:0000313" key="3">
    <source>
        <dbReference type="Proteomes" id="UP000626109"/>
    </source>
</evidence>
<dbReference type="CDD" id="cd20558">
    <property type="entry name" value="CYCLIN_ScPCL7-like"/>
    <property type="match status" value="1"/>
</dbReference>
<protein>
    <recommendedName>
        <fullName evidence="4">Cyclin-like domain-containing protein</fullName>
    </recommendedName>
</protein>
<feature type="compositionally biased region" description="Low complexity" evidence="1">
    <location>
        <begin position="279"/>
        <end position="294"/>
    </location>
</feature>
<gene>
    <name evidence="2" type="ORF">PGLA2088_LOCUS24943</name>
</gene>
<dbReference type="EMBL" id="CAJNNW010026577">
    <property type="protein sequence ID" value="CAE8686365.1"/>
    <property type="molecule type" value="Genomic_DNA"/>
</dbReference>
<evidence type="ECO:0000313" key="2">
    <source>
        <dbReference type="EMBL" id="CAE8686365.1"/>
    </source>
</evidence>
<organism evidence="2 3">
    <name type="scientific">Polarella glacialis</name>
    <name type="common">Dinoflagellate</name>
    <dbReference type="NCBI Taxonomy" id="89957"/>
    <lineage>
        <taxon>Eukaryota</taxon>
        <taxon>Sar</taxon>
        <taxon>Alveolata</taxon>
        <taxon>Dinophyceae</taxon>
        <taxon>Suessiales</taxon>
        <taxon>Suessiaceae</taxon>
        <taxon>Polarella</taxon>
    </lineage>
</organism>